<dbReference type="Gene3D" id="1.10.287.1240">
    <property type="match status" value="1"/>
</dbReference>
<evidence type="ECO:0000256" key="4">
    <source>
        <dbReference type="ARBA" id="ARBA00019900"/>
    </source>
</evidence>
<keyword evidence="11" id="KW-0238">DNA-binding</keyword>
<dbReference type="Proteomes" id="UP001267878">
    <property type="component" value="Unassembled WGS sequence"/>
</dbReference>
<comment type="cofactor">
    <cofactor evidence="2">
        <name>Mg(2+)</name>
        <dbReference type="ChEBI" id="CHEBI:18420"/>
    </cofactor>
</comment>
<evidence type="ECO:0000256" key="6">
    <source>
        <dbReference type="ARBA" id="ARBA00022723"/>
    </source>
</evidence>
<dbReference type="InterPro" id="IPR034747">
    <property type="entry name" value="EXOI_SH3"/>
</dbReference>
<gene>
    <name evidence="17" type="ORF">J2X04_001092</name>
</gene>
<dbReference type="SMART" id="SM00479">
    <property type="entry name" value="EXOIII"/>
    <property type="match status" value="1"/>
</dbReference>
<dbReference type="PROSITE" id="PS51784">
    <property type="entry name" value="EXOI_SH3"/>
    <property type="match status" value="1"/>
</dbReference>
<dbReference type="InterPro" id="IPR012337">
    <property type="entry name" value="RNaseH-like_sf"/>
</dbReference>
<dbReference type="EC" id="3.1.11.1" evidence="3 14"/>
<evidence type="ECO:0000313" key="17">
    <source>
        <dbReference type="EMBL" id="MDR7098745.1"/>
    </source>
</evidence>
<dbReference type="Pfam" id="PF08411">
    <property type="entry name" value="ExoI_SH3"/>
    <property type="match status" value="1"/>
</dbReference>
<dbReference type="InterPro" id="IPR023607">
    <property type="entry name" value="Exodeoxyribonuclease_I"/>
</dbReference>
<keyword evidence="7 14" id="KW-0227">DNA damage</keyword>
<evidence type="ECO:0000256" key="10">
    <source>
        <dbReference type="ARBA" id="ARBA00022842"/>
    </source>
</evidence>
<feature type="domain" description="ExoI C-terminal" evidence="16">
    <location>
        <begin position="354"/>
        <end position="476"/>
    </location>
</feature>
<reference evidence="17 18" key="1">
    <citation type="submission" date="2023-07" db="EMBL/GenBank/DDBJ databases">
        <title>Sorghum-associated microbial communities from plants grown in Nebraska, USA.</title>
        <authorList>
            <person name="Schachtman D."/>
        </authorList>
    </citation>
    <scope>NUCLEOTIDE SEQUENCE [LARGE SCALE GENOMIC DNA]</scope>
    <source>
        <strain evidence="17 18">BE187</strain>
    </source>
</reference>
<dbReference type="GO" id="GO:0008310">
    <property type="term" value="F:single-stranded DNA 3'-5' DNA exonuclease activity"/>
    <property type="evidence" value="ECO:0007669"/>
    <property type="project" value="UniProtKB-EC"/>
</dbReference>
<dbReference type="Gene3D" id="3.30.1520.20">
    <property type="entry name" value="Exonuclease ExoI, domain 2"/>
    <property type="match status" value="1"/>
</dbReference>
<organism evidence="17 18">
    <name type="scientific">Agrilutibacter niabensis</name>
    <dbReference type="NCBI Taxonomy" id="380628"/>
    <lineage>
        <taxon>Bacteria</taxon>
        <taxon>Pseudomonadati</taxon>
        <taxon>Pseudomonadota</taxon>
        <taxon>Gammaproteobacteria</taxon>
        <taxon>Lysobacterales</taxon>
        <taxon>Lysobacteraceae</taxon>
        <taxon>Agrilutibacter</taxon>
    </lineage>
</organism>
<dbReference type="InterPro" id="IPR058561">
    <property type="entry name" value="Exonuc_1_C"/>
</dbReference>
<dbReference type="Pfam" id="PF26016">
    <property type="entry name" value="ExoI_C"/>
    <property type="match status" value="1"/>
</dbReference>
<comment type="caution">
    <text evidence="17">The sequence shown here is derived from an EMBL/GenBank/DDBJ whole genome shotgun (WGS) entry which is preliminary data.</text>
</comment>
<dbReference type="Gene3D" id="1.20.1280.70">
    <property type="entry name" value="Exonuclease ExoI, domain 3"/>
    <property type="match status" value="1"/>
</dbReference>
<keyword evidence="9 14" id="KW-0269">Exonuclease</keyword>
<accession>A0ABU1VN29</accession>
<comment type="subunit">
    <text evidence="13">Monomer. Interacts with ssb (via C-terminus); this interaction stimulates the exonuclease activity by recruiting the enzyme to its substrate.</text>
</comment>
<feature type="domain" description="ExoI SH3-like" evidence="15">
    <location>
        <begin position="196"/>
        <end position="351"/>
    </location>
</feature>
<dbReference type="Gene3D" id="3.30.420.10">
    <property type="entry name" value="Ribonuclease H-like superfamily/Ribonuclease H"/>
    <property type="match status" value="1"/>
</dbReference>
<dbReference type="SUPFAM" id="SSF53098">
    <property type="entry name" value="Ribonuclease H-like"/>
    <property type="match status" value="1"/>
</dbReference>
<protein>
    <recommendedName>
        <fullName evidence="4 14">Exodeoxyribonuclease I</fullName>
        <ecNumber evidence="3 14">3.1.11.1</ecNumber>
    </recommendedName>
</protein>
<keyword evidence="18" id="KW-1185">Reference proteome</keyword>
<evidence type="ECO:0000256" key="14">
    <source>
        <dbReference type="PIRNR" id="PIRNR000977"/>
    </source>
</evidence>
<dbReference type="PROSITE" id="PS51785">
    <property type="entry name" value="EXOI_C"/>
    <property type="match status" value="1"/>
</dbReference>
<keyword evidence="5 14" id="KW-0540">Nuclease</keyword>
<dbReference type="InterPro" id="IPR013620">
    <property type="entry name" value="Exonuc_1_SH3"/>
</dbReference>
<dbReference type="NCBIfam" id="NF008746">
    <property type="entry name" value="PRK11779.1"/>
    <property type="match status" value="1"/>
</dbReference>
<keyword evidence="8 14" id="KW-0378">Hydrolase</keyword>
<name>A0ABU1VN29_9GAMM</name>
<dbReference type="EMBL" id="JAVDVW010000001">
    <property type="protein sequence ID" value="MDR7098745.1"/>
    <property type="molecule type" value="Genomic_DNA"/>
</dbReference>
<evidence type="ECO:0000256" key="3">
    <source>
        <dbReference type="ARBA" id="ARBA00012108"/>
    </source>
</evidence>
<dbReference type="InterPro" id="IPR013520">
    <property type="entry name" value="Ribonucl_H"/>
</dbReference>
<keyword evidence="12 14" id="KW-0234">DNA repair</keyword>
<dbReference type="PIRSF" id="PIRSF000977">
    <property type="entry name" value="Exodeoxyribonuclease_I"/>
    <property type="match status" value="1"/>
</dbReference>
<dbReference type="CDD" id="cd06138">
    <property type="entry name" value="ExoI_N"/>
    <property type="match status" value="1"/>
</dbReference>
<evidence type="ECO:0000259" key="16">
    <source>
        <dbReference type="PROSITE" id="PS51785"/>
    </source>
</evidence>
<evidence type="ECO:0000256" key="1">
    <source>
        <dbReference type="ARBA" id="ARBA00000563"/>
    </source>
</evidence>
<evidence type="ECO:0000313" key="18">
    <source>
        <dbReference type="Proteomes" id="UP001267878"/>
    </source>
</evidence>
<evidence type="ECO:0000256" key="7">
    <source>
        <dbReference type="ARBA" id="ARBA00022763"/>
    </source>
</evidence>
<sequence>MPASFLFYDLETFGADPRTTRIAQFAAIRTDADLNETEEPVNIFVRPADDLLPSPVATLITGIAPQAALREGMNEAQAFALIFDEMARPETCTLGYNSLRFDDEFVRHGLFRNFYDAYEREWRSGNCRWDLLDVLRLAHALRPEGLVWPQREDGTTSFKLEHLAEANGVRLGDAHEALSDVHALIGLARRFKQAQPRLWEYALKLRDKRFAGSLIDVASMTPVLHVSQRFPASRLCAAPVAPLARHPRIDNRVIVFDLGQDPSALLRLSPQEIADRLYTPAADLPEGEARIALKEIHLNRCPALVAWDHLRAADLARLRIDSAEVAQRTAMLRSAGPTLAEKVRQVFSGERDRIPSDVDASLYDGFMGDGDKRVFAEVRATPPQALGMKTFGFRDTRLPELLFRYRARNWPDTLSTDERAQWNDYRRRRLRDEGGLSEYSFESFRAEITALRMANAGNGAKQVLLDQLDTWGLEIEASLA</sequence>
<dbReference type="Pfam" id="PF00929">
    <property type="entry name" value="RNase_T"/>
    <property type="match status" value="1"/>
</dbReference>
<evidence type="ECO:0000259" key="15">
    <source>
        <dbReference type="PROSITE" id="PS51784"/>
    </source>
</evidence>
<evidence type="ECO:0000256" key="8">
    <source>
        <dbReference type="ARBA" id="ARBA00022801"/>
    </source>
</evidence>
<evidence type="ECO:0000256" key="13">
    <source>
        <dbReference type="ARBA" id="ARBA00046792"/>
    </source>
</evidence>
<evidence type="ECO:0000256" key="11">
    <source>
        <dbReference type="ARBA" id="ARBA00023125"/>
    </source>
</evidence>
<evidence type="ECO:0000256" key="5">
    <source>
        <dbReference type="ARBA" id="ARBA00022722"/>
    </source>
</evidence>
<evidence type="ECO:0000256" key="12">
    <source>
        <dbReference type="ARBA" id="ARBA00023204"/>
    </source>
</evidence>
<proteinExistence type="predicted"/>
<dbReference type="RefSeq" id="WP_310052817.1">
    <property type="nucleotide sequence ID" value="NZ_JAVDVW010000001.1"/>
</dbReference>
<comment type="catalytic activity">
    <reaction evidence="1 14">
        <text>Exonucleolytic cleavage in the 3'- to 5'-direction to yield nucleoside 5'-phosphates.</text>
        <dbReference type="EC" id="3.1.11.1"/>
    </reaction>
</comment>
<keyword evidence="10" id="KW-0460">Magnesium</keyword>
<dbReference type="InterPro" id="IPR038649">
    <property type="entry name" value="EXOI_SH3_sf"/>
</dbReference>
<dbReference type="InterPro" id="IPR036397">
    <property type="entry name" value="RNaseH_sf"/>
</dbReference>
<evidence type="ECO:0000256" key="9">
    <source>
        <dbReference type="ARBA" id="ARBA00022839"/>
    </source>
</evidence>
<evidence type="ECO:0000256" key="2">
    <source>
        <dbReference type="ARBA" id="ARBA00001946"/>
    </source>
</evidence>
<keyword evidence="6" id="KW-0479">Metal-binding</keyword>